<proteinExistence type="predicted"/>
<dbReference type="RefSeq" id="WP_208173082.1">
    <property type="nucleotide sequence ID" value="NZ_JAGETZ010000001.1"/>
</dbReference>
<keyword evidence="1" id="KW-0732">Signal</keyword>
<dbReference type="EMBL" id="JAGETZ010000001">
    <property type="protein sequence ID" value="MBO2007544.1"/>
    <property type="molecule type" value="Genomic_DNA"/>
</dbReference>
<gene>
    <name evidence="2" type="ORF">J4E00_00680</name>
</gene>
<keyword evidence="3" id="KW-1185">Reference proteome</keyword>
<comment type="caution">
    <text evidence="2">The sequence shown here is derived from an EMBL/GenBank/DDBJ whole genome shotgun (WGS) entry which is preliminary data.</text>
</comment>
<feature type="chain" id="PRO_5046385489" evidence="1">
    <location>
        <begin position="25"/>
        <end position="108"/>
    </location>
</feature>
<protein>
    <submittedName>
        <fullName evidence="2">Uncharacterized protein</fullName>
    </submittedName>
</protein>
<organism evidence="2 3">
    <name type="scientific">Hymenobacter negativus</name>
    <dbReference type="NCBI Taxonomy" id="2795026"/>
    <lineage>
        <taxon>Bacteria</taxon>
        <taxon>Pseudomonadati</taxon>
        <taxon>Bacteroidota</taxon>
        <taxon>Cytophagia</taxon>
        <taxon>Cytophagales</taxon>
        <taxon>Hymenobacteraceae</taxon>
        <taxon>Hymenobacter</taxon>
    </lineage>
</organism>
<sequence length="108" mass="11679">MKKASIFLAMVTLFSGSTCLPANAVGLATTAVSVKAVYPDNDYFFAGLYQGRDFVDAAAATYGKGTPDYYAAVDAEIAMAQDSMNGSPSGSDDQYYWWGYRTGLQQRR</sequence>
<dbReference type="Proteomes" id="UP000664369">
    <property type="component" value="Unassembled WGS sequence"/>
</dbReference>
<reference evidence="2 3" key="1">
    <citation type="submission" date="2021-03" db="EMBL/GenBank/DDBJ databases">
        <authorList>
            <person name="Kim M.K."/>
        </authorList>
    </citation>
    <scope>NUCLEOTIDE SEQUENCE [LARGE SCALE GENOMIC DNA]</scope>
    <source>
        <strain evidence="2 3">BT442</strain>
    </source>
</reference>
<evidence type="ECO:0000313" key="3">
    <source>
        <dbReference type="Proteomes" id="UP000664369"/>
    </source>
</evidence>
<name>A0ABS3Q8I3_9BACT</name>
<evidence type="ECO:0000313" key="2">
    <source>
        <dbReference type="EMBL" id="MBO2007544.1"/>
    </source>
</evidence>
<feature type="signal peptide" evidence="1">
    <location>
        <begin position="1"/>
        <end position="24"/>
    </location>
</feature>
<accession>A0ABS3Q8I3</accession>
<evidence type="ECO:0000256" key="1">
    <source>
        <dbReference type="SAM" id="SignalP"/>
    </source>
</evidence>